<keyword evidence="2" id="KW-1185">Reference proteome</keyword>
<dbReference type="GeneID" id="16797362"/>
<evidence type="ECO:0000313" key="2">
    <source>
        <dbReference type="Proteomes" id="UP000014727"/>
    </source>
</evidence>
<organism evidence="1 2">
    <name type="scientific">Cellulophaga phage phi46:3</name>
    <dbReference type="NCBI Taxonomy" id="1327985"/>
    <lineage>
        <taxon>Viruses</taxon>
        <taxon>Duplodnaviria</taxon>
        <taxon>Heunggongvirae</taxon>
        <taxon>Uroviricota</taxon>
        <taxon>Caudoviricetes</taxon>
        <taxon>Pachyviridae</taxon>
        <taxon>Bacelvirus</taxon>
        <taxon>Bacelvirus phi46tres</taxon>
    </lineage>
</organism>
<sequence>MPIQTAQTYHENEDLHGGYQFITLKSVVDQMLLRTTDSENYLANTKRSLIVMQLKDVLQELTHEVQKNIKAVERTVGPSLRFPLEQDYVDWVSVSLVGEDFKLYPLNINNDIPTAISHLQDSNYNLLFDSEGNALNANGINAYGKPYKKYSFCFHGSQGNLDTSKLSMYGEFVIDKKNILFSSDLLDKEVVIHYLSDGLELHNLKEEEIEIPKMLKTVLTQWAYFNIISERRTVPANEKERAKKAYQSSLHKAKIQKSNFSLREIFRLA</sequence>
<protein>
    <submittedName>
        <fullName evidence="1">Structural protein</fullName>
    </submittedName>
</protein>
<dbReference type="OrthoDB" id="5542at10239"/>
<name>R9ZZU0_9CAUD</name>
<reference evidence="2" key="2">
    <citation type="submission" date="2013-03" db="EMBL/GenBank/DDBJ databases">
        <title>The Cellulophaga phages: a novel, diverse, and globally ubiquitous model system.</title>
        <authorList>
            <person name="Holmfeldt K."/>
            <person name="Solonenko N."/>
            <person name="Shah M."/>
            <person name="Corrier K."/>
            <person name="Riemann L."/>
            <person name="VerBerkmoes N.C."/>
            <person name="Sullivan M.B."/>
        </authorList>
    </citation>
    <scope>NUCLEOTIDE SEQUENCE [LARGE SCALE GENOMIC DNA]</scope>
</reference>
<dbReference type="KEGG" id="vg:16797362"/>
<dbReference type="EMBL" id="KC821622">
    <property type="protein sequence ID" value="AGO48854.1"/>
    <property type="molecule type" value="Genomic_DNA"/>
</dbReference>
<gene>
    <name evidence="1" type="ORF">Phi46:3_gp110</name>
</gene>
<dbReference type="Proteomes" id="UP000014727">
    <property type="component" value="Segment"/>
</dbReference>
<dbReference type="RefSeq" id="YP_008241153.1">
    <property type="nucleotide sequence ID" value="NC_021792.1"/>
</dbReference>
<reference evidence="1 2" key="1">
    <citation type="journal article" date="2013" name="Proc. Natl. Acad. Sci. U.S.A.">
        <title>Twelve previously unknown phage genera are ubiquitous in global oceans.</title>
        <authorList>
            <person name="Holmfeldt K."/>
            <person name="Solonenko N."/>
            <person name="Shah M."/>
            <person name="Corrier K."/>
            <person name="Riemann L."/>
            <person name="Verberkmoes N.C."/>
            <person name="Sullivan M.B."/>
        </authorList>
    </citation>
    <scope>NUCLEOTIDE SEQUENCE [LARGE SCALE GENOMIC DNA]</scope>
    <source>
        <strain evidence="1">Phi46:3</strain>
    </source>
</reference>
<accession>R9ZZU0</accession>
<evidence type="ECO:0000313" key="1">
    <source>
        <dbReference type="EMBL" id="AGO48854.1"/>
    </source>
</evidence>
<proteinExistence type="predicted"/>